<dbReference type="PROSITE" id="PS51257">
    <property type="entry name" value="PROKAR_LIPOPROTEIN"/>
    <property type="match status" value="1"/>
</dbReference>
<protein>
    <submittedName>
        <fullName evidence="5">Arylsulfatase A</fullName>
    </submittedName>
</protein>
<feature type="chain" id="PRO_5012499812" evidence="3">
    <location>
        <begin position="25"/>
        <end position="530"/>
    </location>
</feature>
<gene>
    <name evidence="5" type="ORF">SAMN05443144_108155</name>
</gene>
<evidence type="ECO:0000313" key="5">
    <source>
        <dbReference type="EMBL" id="SHF42964.1"/>
    </source>
</evidence>
<accession>A0A1M5BK91</accession>
<dbReference type="GO" id="GO:0016787">
    <property type="term" value="F:hydrolase activity"/>
    <property type="evidence" value="ECO:0007669"/>
    <property type="project" value="UniProtKB-KW"/>
</dbReference>
<keyword evidence="3" id="KW-0732">Signal</keyword>
<dbReference type="Proteomes" id="UP000184041">
    <property type="component" value="Unassembled WGS sequence"/>
</dbReference>
<dbReference type="RefSeq" id="WP_073062851.1">
    <property type="nucleotide sequence ID" value="NZ_FQUS01000008.1"/>
</dbReference>
<dbReference type="SUPFAM" id="SSF53649">
    <property type="entry name" value="Alkaline phosphatase-like"/>
    <property type="match status" value="1"/>
</dbReference>
<dbReference type="EMBL" id="FQUS01000008">
    <property type="protein sequence ID" value="SHF42964.1"/>
    <property type="molecule type" value="Genomic_DNA"/>
</dbReference>
<dbReference type="AlphaFoldDB" id="A0A1M5BK91"/>
<evidence type="ECO:0000256" key="1">
    <source>
        <dbReference type="ARBA" id="ARBA00008779"/>
    </source>
</evidence>
<dbReference type="InterPro" id="IPR024607">
    <property type="entry name" value="Sulfatase_CS"/>
</dbReference>
<dbReference type="InterPro" id="IPR032506">
    <property type="entry name" value="SGSH_C"/>
</dbReference>
<dbReference type="Gene3D" id="3.40.720.10">
    <property type="entry name" value="Alkaline Phosphatase, subunit A"/>
    <property type="match status" value="1"/>
</dbReference>
<feature type="signal peptide" evidence="3">
    <location>
        <begin position="1"/>
        <end position="24"/>
    </location>
</feature>
<dbReference type="InterPro" id="IPR017850">
    <property type="entry name" value="Alkaline_phosphatase_core_sf"/>
</dbReference>
<dbReference type="CDD" id="cd16031">
    <property type="entry name" value="G6S_like"/>
    <property type="match status" value="1"/>
</dbReference>
<feature type="domain" description="N-sulphoglucosamine sulphohydrolase C-terminal" evidence="4">
    <location>
        <begin position="358"/>
        <end position="508"/>
    </location>
</feature>
<keyword evidence="6" id="KW-1185">Reference proteome</keyword>
<dbReference type="PANTHER" id="PTHR43108:SF6">
    <property type="entry name" value="N-SULPHOGLUCOSAMINE SULPHOHYDROLASE"/>
    <property type="match status" value="1"/>
</dbReference>
<proteinExistence type="inferred from homology"/>
<evidence type="ECO:0000256" key="2">
    <source>
        <dbReference type="ARBA" id="ARBA00022801"/>
    </source>
</evidence>
<evidence type="ECO:0000259" key="4">
    <source>
        <dbReference type="Pfam" id="PF16347"/>
    </source>
</evidence>
<keyword evidence="2" id="KW-0378">Hydrolase</keyword>
<name>A0A1M5BK91_9BACT</name>
<sequence>MSTAKTIFIILLASVLLFSCSQKSEETENTGEGKRPNIIFIMTDDQATRTVSAYEGAINSTPNIDRLAEEGAVFRNSFVANSICNPSRAAILTGKHSHKNGVVGNASSWDNRQANLPRLLQDAGYTTALIGKWHMNNPPGDEFDYSDRLTGAGKQGFYYNPEFVTGDADTSKAVQGHSTDLVTGKALLWLTGHTGRQQDPFMLFVQYKAPHVPRMPEFRFLDRYQHVTIPEPPTLFDDYDTREPYAEKANMNIHYNPLPPLEEHDPCENIYYDRMTQEQLRRWHRYKDPEAERYRERTKTNGKELRKFEYQLFIKDYLRLIDGVDENVGRLLDWLEEHPEIRDNTVVVFTSDQGFFTGEHGWAEKRFMYEESLTMPLLMRWPGHIKPGSSIDAMVQNIDFAPTFLDLADTKISDDMQGRSFAPLLEGETPDDWRQSIYYHYYDHGLHGVPRHDGVRTGRYKLIHFYTDDVWEFYDLEKDPREVENQYGDQEYEETIKELKEELDRLRNYYEVPAEHFQPPYVTAGQDQKL</sequence>
<reference evidence="5 6" key="1">
    <citation type="submission" date="2016-11" db="EMBL/GenBank/DDBJ databases">
        <authorList>
            <person name="Jaros S."/>
            <person name="Januszkiewicz K."/>
            <person name="Wedrychowicz H."/>
        </authorList>
    </citation>
    <scope>NUCLEOTIDE SEQUENCE [LARGE SCALE GENOMIC DNA]</scope>
    <source>
        <strain evidence="5 6">DSM 21986</strain>
    </source>
</reference>
<dbReference type="STRING" id="1194090.SAMN05443144_108155"/>
<organism evidence="5 6">
    <name type="scientific">Fodinibius roseus</name>
    <dbReference type="NCBI Taxonomy" id="1194090"/>
    <lineage>
        <taxon>Bacteria</taxon>
        <taxon>Pseudomonadati</taxon>
        <taxon>Balneolota</taxon>
        <taxon>Balneolia</taxon>
        <taxon>Balneolales</taxon>
        <taxon>Balneolaceae</taxon>
        <taxon>Fodinibius</taxon>
    </lineage>
</organism>
<dbReference type="Pfam" id="PF16347">
    <property type="entry name" value="SGSH_C"/>
    <property type="match status" value="1"/>
</dbReference>
<evidence type="ECO:0000256" key="3">
    <source>
        <dbReference type="SAM" id="SignalP"/>
    </source>
</evidence>
<dbReference type="PROSITE" id="PS00149">
    <property type="entry name" value="SULFATASE_2"/>
    <property type="match status" value="1"/>
</dbReference>
<dbReference type="PANTHER" id="PTHR43108">
    <property type="entry name" value="N-ACETYLGLUCOSAMINE-6-SULFATASE FAMILY MEMBER"/>
    <property type="match status" value="1"/>
</dbReference>
<comment type="similarity">
    <text evidence="1">Belongs to the sulfatase family.</text>
</comment>
<evidence type="ECO:0000313" key="6">
    <source>
        <dbReference type="Proteomes" id="UP000184041"/>
    </source>
</evidence>